<gene>
    <name evidence="2" type="ORF">BO88DRAFT_402090</name>
</gene>
<protein>
    <submittedName>
        <fullName evidence="2">Uncharacterized protein</fullName>
    </submittedName>
</protein>
<evidence type="ECO:0000313" key="2">
    <source>
        <dbReference type="EMBL" id="PYH73037.1"/>
    </source>
</evidence>
<organism evidence="2 3">
    <name type="scientific">Aspergillus vadensis (strain CBS 113365 / IMI 142717 / IBT 24658)</name>
    <dbReference type="NCBI Taxonomy" id="1448311"/>
    <lineage>
        <taxon>Eukaryota</taxon>
        <taxon>Fungi</taxon>
        <taxon>Dikarya</taxon>
        <taxon>Ascomycota</taxon>
        <taxon>Pezizomycotina</taxon>
        <taxon>Eurotiomycetes</taxon>
        <taxon>Eurotiomycetidae</taxon>
        <taxon>Eurotiales</taxon>
        <taxon>Aspergillaceae</taxon>
        <taxon>Aspergillus</taxon>
        <taxon>Aspergillus subgen. Circumdati</taxon>
    </lineage>
</organism>
<keyword evidence="3" id="KW-1185">Reference proteome</keyword>
<accession>A0A319BK19</accession>
<evidence type="ECO:0000313" key="3">
    <source>
        <dbReference type="Proteomes" id="UP000248405"/>
    </source>
</evidence>
<reference evidence="2" key="1">
    <citation type="submission" date="2016-12" db="EMBL/GenBank/DDBJ databases">
        <title>The genomes of Aspergillus section Nigri reveals drivers in fungal speciation.</title>
        <authorList>
            <consortium name="DOE Joint Genome Institute"/>
            <person name="Vesth T.C."/>
            <person name="Nybo J."/>
            <person name="Theobald S."/>
            <person name="Brandl J."/>
            <person name="Frisvad J.C."/>
            <person name="Nielsen K.F."/>
            <person name="Lyhne E.K."/>
            <person name="Kogle M.E."/>
            <person name="Kuo A."/>
            <person name="Riley R."/>
            <person name="Clum A."/>
            <person name="Nolan M."/>
            <person name="Lipzen A."/>
            <person name="Salamov A."/>
            <person name="Henrissat B."/>
            <person name="Wiebenga A."/>
            <person name="De Vries R.P."/>
            <person name="Grigoriev I.V."/>
            <person name="Mortensen U.H."/>
            <person name="Andersen M.R."/>
            <person name="Baker S.E."/>
        </authorList>
    </citation>
    <scope>NUCLEOTIDE SEQUENCE [LARGE SCALE GENOMIC DNA]</scope>
    <source>
        <strain evidence="2">CBS 113365</strain>
    </source>
</reference>
<feature type="region of interest" description="Disordered" evidence="1">
    <location>
        <begin position="1"/>
        <end position="100"/>
    </location>
</feature>
<evidence type="ECO:0000256" key="1">
    <source>
        <dbReference type="SAM" id="MobiDB-lite"/>
    </source>
</evidence>
<feature type="compositionally biased region" description="Basic and acidic residues" evidence="1">
    <location>
        <begin position="43"/>
        <end position="57"/>
    </location>
</feature>
<proteinExistence type="predicted"/>
<dbReference type="Proteomes" id="UP000248405">
    <property type="component" value="Unassembled WGS sequence"/>
</dbReference>
<dbReference type="AlphaFoldDB" id="A0A319BK19"/>
<dbReference type="GeneID" id="37210604"/>
<name>A0A319BK19_ASPVC</name>
<feature type="compositionally biased region" description="Basic and acidic residues" evidence="1">
    <location>
        <begin position="65"/>
        <end position="78"/>
    </location>
</feature>
<feature type="compositionally biased region" description="Basic and acidic residues" evidence="1">
    <location>
        <begin position="85"/>
        <end position="100"/>
    </location>
</feature>
<feature type="compositionally biased region" description="Basic and acidic residues" evidence="1">
    <location>
        <begin position="1"/>
        <end position="16"/>
    </location>
</feature>
<dbReference type="RefSeq" id="XP_025566831.1">
    <property type="nucleotide sequence ID" value="XM_025706012.1"/>
</dbReference>
<sequence length="100" mass="11405">MKSANKKKEEEEGEKKKTTRAAAGRMYEGGLDLGAGLGWLRRQNPDTRRCRGLDSRRTCRPSGRQADKQEQEESRPDGEQGPGRLGKDRFSERIRYLAPR</sequence>
<dbReference type="EMBL" id="KZ821616">
    <property type="protein sequence ID" value="PYH73037.1"/>
    <property type="molecule type" value="Genomic_DNA"/>
</dbReference>